<evidence type="ECO:0000313" key="3">
    <source>
        <dbReference type="EMBL" id="MCS3676769.1"/>
    </source>
</evidence>
<feature type="region of interest" description="Disordered" evidence="1">
    <location>
        <begin position="583"/>
        <end position="611"/>
    </location>
</feature>
<organism evidence="3 4">
    <name type="scientific">Salinibacter ruber</name>
    <dbReference type="NCBI Taxonomy" id="146919"/>
    <lineage>
        <taxon>Bacteria</taxon>
        <taxon>Pseudomonadati</taxon>
        <taxon>Rhodothermota</taxon>
        <taxon>Rhodothermia</taxon>
        <taxon>Rhodothermales</taxon>
        <taxon>Salinibacteraceae</taxon>
        <taxon>Salinibacter</taxon>
    </lineage>
</organism>
<reference evidence="3" key="1">
    <citation type="submission" date="2022-08" db="EMBL/GenBank/DDBJ databases">
        <title>Genomic Encyclopedia of Type Strains, Phase V (KMG-V): Genome sequencing to study the core and pangenomes of soil and plant-associated prokaryotes.</title>
        <authorList>
            <person name="Whitman W."/>
        </authorList>
    </citation>
    <scope>NUCLEOTIDE SEQUENCE</scope>
    <source>
        <strain evidence="3">0</strain>
    </source>
</reference>
<feature type="chain" id="PRO_5040864635" evidence="2">
    <location>
        <begin position="36"/>
        <end position="611"/>
    </location>
</feature>
<dbReference type="PIRSF" id="PIRSF035859">
    <property type="entry name" value="ABC_tp_sb"/>
    <property type="match status" value="1"/>
</dbReference>
<keyword evidence="2" id="KW-0732">Signal</keyword>
<comment type="caution">
    <text evidence="3">The sequence shown here is derived from an EMBL/GenBank/DDBJ whole genome shotgun (WGS) entry which is preliminary data.</text>
</comment>
<name>A0A9X2TD91_9BACT</name>
<accession>A0A9X2TD91</accession>
<feature type="signal peptide" evidence="2">
    <location>
        <begin position="1"/>
        <end position="35"/>
    </location>
</feature>
<dbReference type="Pfam" id="PF01547">
    <property type="entry name" value="SBP_bac_1"/>
    <property type="match status" value="1"/>
</dbReference>
<evidence type="ECO:0000256" key="2">
    <source>
        <dbReference type="SAM" id="SignalP"/>
    </source>
</evidence>
<sequence>MSTFYQPHAPRRGWLMPVALCVAALLLQPLASAQAQDFPDEPNYPDITREEAREYAQSEYGPMNDRKRAAVKYAMEFQPSVLTLKEQIDELMWFAENAEQLRGTDVESVAETIKTHTWESETLAQAFTEITGINVTHNIIGEGDLVEKLQTQLASGRSVYDIYVNDADLIGTHMRLQSAVNLTDYMNGAGSEFTNPTLDLDDWMNPEFGQNFEGDQLQLPDQQFANLYWFRYDWFNDPEIKEQFRNEYGYELGVPRNWAAYEDIAEFFTESVSPSDVGAETEGVYGHMDYGRRGPSLGWRFTDAWLSIAGAGDKGLPNGRPVDEWGIRVEDRIPVGSSVDRGGATNGPAAYYATQKYVDWLNDYAPPYAPSMSWSEAGPVPSRGSVAQRVFQYITFLSAEPFTSPESAVTDDEGNPKWRVAPTPHGRYWDEGMKVGYQDAGSWTIPKQTTGDKRHASWMWAQFASSKTVSLNKFNVGQTPVRSSTVNSEYWQEREGDLGGLISFYTSPVEDQWTDSGPNVPHYPLLAEQWWKQVASAVTGEKTVKQAMNDLASIQNSLMDRLRMSQYSPELNEERSREYWLNQPGAPKAERPPEEPETVPYDELLKQWEGE</sequence>
<dbReference type="SUPFAM" id="SSF53850">
    <property type="entry name" value="Periplasmic binding protein-like II"/>
    <property type="match status" value="1"/>
</dbReference>
<gene>
    <name evidence="3" type="ORF">GGP71_000676</name>
</gene>
<dbReference type="EMBL" id="JANUAU010000002">
    <property type="protein sequence ID" value="MCS3676769.1"/>
    <property type="molecule type" value="Genomic_DNA"/>
</dbReference>
<dbReference type="AlphaFoldDB" id="A0A9X2TD91"/>
<proteinExistence type="predicted"/>
<dbReference type="InterPro" id="IPR014597">
    <property type="entry name" value="ABC_tp_sb"/>
</dbReference>
<evidence type="ECO:0000256" key="1">
    <source>
        <dbReference type="SAM" id="MobiDB-lite"/>
    </source>
</evidence>
<dbReference type="Proteomes" id="UP001155027">
    <property type="component" value="Unassembled WGS sequence"/>
</dbReference>
<protein>
    <submittedName>
        <fullName evidence="3">Glycerol transport system substrate-binding protein</fullName>
    </submittedName>
</protein>
<evidence type="ECO:0000313" key="4">
    <source>
        <dbReference type="Proteomes" id="UP001155027"/>
    </source>
</evidence>
<dbReference type="RefSeq" id="WP_259079474.1">
    <property type="nucleotide sequence ID" value="NZ_JANUAT010000006.1"/>
</dbReference>
<dbReference type="GO" id="GO:0022857">
    <property type="term" value="F:transmembrane transporter activity"/>
    <property type="evidence" value="ECO:0007669"/>
    <property type="project" value="InterPro"/>
</dbReference>
<dbReference type="Gene3D" id="3.40.190.10">
    <property type="entry name" value="Periplasmic binding protein-like II"/>
    <property type="match status" value="2"/>
</dbReference>
<dbReference type="InterPro" id="IPR006059">
    <property type="entry name" value="SBP"/>
</dbReference>